<dbReference type="PATRIC" id="fig|1736674.3.peg.2438"/>
<feature type="transmembrane region" description="Helical" evidence="11">
    <location>
        <begin position="75"/>
        <end position="97"/>
    </location>
</feature>
<comment type="similarity">
    <text evidence="2">Belongs to the UPF0053 family.</text>
</comment>
<dbReference type="EMBL" id="CP012898">
    <property type="protein sequence ID" value="ALJ05784.1"/>
    <property type="molecule type" value="Genomic_DNA"/>
</dbReference>
<dbReference type="InterPro" id="IPR019862">
    <property type="entry name" value="Motility-assoc_prot_GldE"/>
</dbReference>
<evidence type="ECO:0000313" key="15">
    <source>
        <dbReference type="Proteomes" id="UP000057981"/>
    </source>
</evidence>
<dbReference type="Pfam" id="PF03471">
    <property type="entry name" value="CorC_HlyC"/>
    <property type="match status" value="1"/>
</dbReference>
<dbReference type="Gene3D" id="3.10.580.10">
    <property type="entry name" value="CBS-domain"/>
    <property type="match status" value="1"/>
</dbReference>
<dbReference type="Pfam" id="PF00571">
    <property type="entry name" value="CBS"/>
    <property type="match status" value="2"/>
</dbReference>
<dbReference type="InterPro" id="IPR002550">
    <property type="entry name" value="CNNM"/>
</dbReference>
<dbReference type="GO" id="GO:0005886">
    <property type="term" value="C:plasma membrane"/>
    <property type="evidence" value="ECO:0007669"/>
    <property type="project" value="UniProtKB-SubCell"/>
</dbReference>
<dbReference type="PROSITE" id="PS51371">
    <property type="entry name" value="CBS"/>
    <property type="match status" value="2"/>
</dbReference>
<evidence type="ECO:0000256" key="10">
    <source>
        <dbReference type="PROSITE-ProRule" id="PRU01193"/>
    </source>
</evidence>
<dbReference type="InterPro" id="IPR046342">
    <property type="entry name" value="CBS_dom_sf"/>
</dbReference>
<dbReference type="PROSITE" id="PS51846">
    <property type="entry name" value="CNNM"/>
    <property type="match status" value="1"/>
</dbReference>
<evidence type="ECO:0000256" key="1">
    <source>
        <dbReference type="ARBA" id="ARBA00004651"/>
    </source>
</evidence>
<evidence type="ECO:0000313" key="14">
    <source>
        <dbReference type="EMBL" id="ALJ05784.1"/>
    </source>
</evidence>
<dbReference type="AlphaFoldDB" id="A0A0P0DA73"/>
<dbReference type="Gene3D" id="3.30.465.10">
    <property type="match status" value="1"/>
</dbReference>
<dbReference type="RefSeq" id="WP_054728395.1">
    <property type="nucleotide sequence ID" value="NZ_CP012898.1"/>
</dbReference>
<feature type="domain" description="CNNM transmembrane" evidence="13">
    <location>
        <begin position="15"/>
        <end position="203"/>
    </location>
</feature>
<name>A0A0P0DA73_9FLAO</name>
<dbReference type="FunFam" id="3.10.580.10:FF:000002">
    <property type="entry name" value="Magnesium/cobalt efflux protein CorC"/>
    <property type="match status" value="1"/>
</dbReference>
<feature type="transmembrane region" description="Helical" evidence="11">
    <location>
        <begin position="12"/>
        <end position="36"/>
    </location>
</feature>
<keyword evidence="4 10" id="KW-0812">Transmembrane</keyword>
<accession>A0A0P0DA73</accession>
<feature type="transmembrane region" description="Helical" evidence="11">
    <location>
        <begin position="109"/>
        <end position="130"/>
    </location>
</feature>
<dbReference type="InterPro" id="IPR000644">
    <property type="entry name" value="CBS_dom"/>
</dbReference>
<evidence type="ECO:0000256" key="9">
    <source>
        <dbReference type="PROSITE-ProRule" id="PRU00703"/>
    </source>
</evidence>
<evidence type="ECO:0000256" key="6">
    <source>
        <dbReference type="ARBA" id="ARBA00022989"/>
    </source>
</evidence>
<keyword evidence="3" id="KW-1003">Cell membrane</keyword>
<evidence type="ECO:0000256" key="4">
    <source>
        <dbReference type="ARBA" id="ARBA00022692"/>
    </source>
</evidence>
<reference evidence="14 15" key="1">
    <citation type="submission" date="2015-10" db="EMBL/GenBank/DDBJ databases">
        <authorList>
            <person name="Gilbert D.G."/>
        </authorList>
    </citation>
    <scope>NUCLEOTIDE SEQUENCE [LARGE SCALE GENOMIC DNA]</scope>
    <source>
        <strain evidence="15">HZ-22</strain>
    </source>
</reference>
<keyword evidence="6 10" id="KW-1133">Transmembrane helix</keyword>
<dbReference type="NCBIfam" id="TIGR03520">
    <property type="entry name" value="GldE"/>
    <property type="match status" value="1"/>
</dbReference>
<dbReference type="SUPFAM" id="SSF54631">
    <property type="entry name" value="CBS-domain pair"/>
    <property type="match status" value="1"/>
</dbReference>
<evidence type="ECO:0000256" key="7">
    <source>
        <dbReference type="ARBA" id="ARBA00023122"/>
    </source>
</evidence>
<dbReference type="InterPro" id="IPR016169">
    <property type="entry name" value="FAD-bd_PCMH_sub2"/>
</dbReference>
<keyword evidence="5" id="KW-0677">Repeat</keyword>
<proteinExistence type="inferred from homology"/>
<evidence type="ECO:0000259" key="12">
    <source>
        <dbReference type="PROSITE" id="PS51371"/>
    </source>
</evidence>
<dbReference type="PANTHER" id="PTHR22777:SF32">
    <property type="entry name" value="UPF0053 INNER MEMBRANE PROTEIN YFJD"/>
    <property type="match status" value="1"/>
</dbReference>
<dbReference type="Pfam" id="PF01595">
    <property type="entry name" value="CNNM"/>
    <property type="match status" value="1"/>
</dbReference>
<keyword evidence="7 9" id="KW-0129">CBS domain</keyword>
<feature type="domain" description="CBS" evidence="12">
    <location>
        <begin position="285"/>
        <end position="342"/>
    </location>
</feature>
<dbReference type="InterPro" id="IPR005170">
    <property type="entry name" value="Transptr-assoc_dom"/>
</dbReference>
<feature type="domain" description="CBS" evidence="12">
    <location>
        <begin position="222"/>
        <end position="284"/>
    </location>
</feature>
<evidence type="ECO:0000256" key="3">
    <source>
        <dbReference type="ARBA" id="ARBA00022475"/>
    </source>
</evidence>
<keyword evidence="8 10" id="KW-0472">Membrane</keyword>
<evidence type="ECO:0000256" key="5">
    <source>
        <dbReference type="ARBA" id="ARBA00022737"/>
    </source>
</evidence>
<dbReference type="SMART" id="SM01091">
    <property type="entry name" value="CorC_HlyC"/>
    <property type="match status" value="1"/>
</dbReference>
<sequence length="434" mass="49045">MDPDPASFKLLIMAIDFSIVSSLLLLGLLLVCSALISGAEVALFSLSRTDLDKGLEEKSKRIQIIALLLERPKKLLATILIANNFINIAIVILFAYLGGFLFENISSTLLKFLVEVVIVTFLILLFGEILPKIYASRNKVKFATFMAYPLRVLDVILSPLSLPMRSVTLGIHSKLGKQKSNLSVDQLSQALELTSEADTTKEEQKILQGIVSFGNTDTKQVMRPRIDIFALNIESKYTEIMPEIIENGYSRIPVYKDNIDTIEGILYVKDLLPYIDRKQFDWKTLLREPFFVPENKKLDDLMGEFQEKKVHLAVVVDEYGGTSGLISLEDIIEEIVGDISDEFDDEDLTYSKLDNNNYVFEGKTALKDFYKVLNIENVSIFEANKGEAETVAGFVLEISGSFPKRNSKINFENYIFTIESLDKKRIKRVKFTIT</sequence>
<keyword evidence="15" id="KW-1185">Reference proteome</keyword>
<gene>
    <name evidence="14" type="ORF">APS56_11890</name>
</gene>
<evidence type="ECO:0000256" key="11">
    <source>
        <dbReference type="SAM" id="Phobius"/>
    </source>
</evidence>
<evidence type="ECO:0000256" key="2">
    <source>
        <dbReference type="ARBA" id="ARBA00006337"/>
    </source>
</evidence>
<dbReference type="InterPro" id="IPR036318">
    <property type="entry name" value="FAD-bd_PCMH-like_sf"/>
</dbReference>
<dbReference type="InterPro" id="IPR044751">
    <property type="entry name" value="Ion_transp-like_CBS"/>
</dbReference>
<evidence type="ECO:0000259" key="13">
    <source>
        <dbReference type="PROSITE" id="PS51846"/>
    </source>
</evidence>
<dbReference type="CDD" id="cd04590">
    <property type="entry name" value="CBS_pair_CorC_HlyC_assoc"/>
    <property type="match status" value="1"/>
</dbReference>
<dbReference type="STRING" id="1736674.APS56_11890"/>
<dbReference type="PANTHER" id="PTHR22777">
    <property type="entry name" value="HEMOLYSIN-RELATED"/>
    <property type="match status" value="1"/>
</dbReference>
<dbReference type="SUPFAM" id="SSF56176">
    <property type="entry name" value="FAD-binding/transporter-associated domain-like"/>
    <property type="match status" value="1"/>
</dbReference>
<dbReference type="GO" id="GO:0050660">
    <property type="term" value="F:flavin adenine dinucleotide binding"/>
    <property type="evidence" value="ECO:0007669"/>
    <property type="project" value="InterPro"/>
</dbReference>
<organism evidence="14 15">
    <name type="scientific">Pseudalgibacter alginicilyticus</name>
    <dbReference type="NCBI Taxonomy" id="1736674"/>
    <lineage>
        <taxon>Bacteria</taxon>
        <taxon>Pseudomonadati</taxon>
        <taxon>Bacteroidota</taxon>
        <taxon>Flavobacteriia</taxon>
        <taxon>Flavobacteriales</taxon>
        <taxon>Flavobacteriaceae</taxon>
        <taxon>Pseudalgibacter</taxon>
    </lineage>
</organism>
<dbReference type="Proteomes" id="UP000057981">
    <property type="component" value="Chromosome"/>
</dbReference>
<protein>
    <submittedName>
        <fullName evidence="14">Hemolysin</fullName>
    </submittedName>
</protein>
<dbReference type="OrthoDB" id="9798188at2"/>
<dbReference type="KEGG" id="ahz:APS56_11890"/>
<comment type="subcellular location">
    <subcellularLocation>
        <location evidence="1">Cell membrane</location>
        <topology evidence="1">Multi-pass membrane protein</topology>
    </subcellularLocation>
</comment>
<evidence type="ECO:0000256" key="8">
    <source>
        <dbReference type="ARBA" id="ARBA00023136"/>
    </source>
</evidence>